<sequence length="125" mass="14680">MQSFNPPRPCRVIKAYQSTNAEPISFEAGENVYISEKVDRWNNNPEWTWVWCTDKREKSGWVPQKFLHKHIDTSMGVALERYIAVELTANEGEELLEKQELNGWLWCVKCLNEAGWIPLENIVWL</sequence>
<dbReference type="Proteomes" id="UP000004508">
    <property type="component" value="Unassembled WGS sequence"/>
</dbReference>
<dbReference type="PIRSF" id="PIRSF034961">
    <property type="entry name" value="UCP034961_SH3_2"/>
    <property type="match status" value="1"/>
</dbReference>
<gene>
    <name evidence="3" type="ORF">Krac_5129</name>
</gene>
<evidence type="ECO:0000256" key="1">
    <source>
        <dbReference type="ARBA" id="ARBA00022443"/>
    </source>
</evidence>
<dbReference type="InterPro" id="IPR001452">
    <property type="entry name" value="SH3_domain"/>
</dbReference>
<dbReference type="PROSITE" id="PS50002">
    <property type="entry name" value="SH3"/>
    <property type="match status" value="1"/>
</dbReference>
<name>D6TUP1_KTERA</name>
<keyword evidence="4" id="KW-1185">Reference proteome</keyword>
<evidence type="ECO:0000313" key="3">
    <source>
        <dbReference type="EMBL" id="EFH84109.1"/>
    </source>
</evidence>
<keyword evidence="1" id="KW-0728">SH3 domain</keyword>
<evidence type="ECO:0000313" key="4">
    <source>
        <dbReference type="Proteomes" id="UP000004508"/>
    </source>
</evidence>
<dbReference type="STRING" id="485913.Krac_5129"/>
<feature type="domain" description="SH3" evidence="2">
    <location>
        <begin position="5"/>
        <end position="72"/>
    </location>
</feature>
<protein>
    <submittedName>
        <fullName evidence="3">Variant SH3 domain protein</fullName>
    </submittedName>
</protein>
<comment type="caution">
    <text evidence="3">The sequence shown here is derived from an EMBL/GenBank/DDBJ whole genome shotgun (WGS) entry which is preliminary data.</text>
</comment>
<dbReference type="SMART" id="SM00326">
    <property type="entry name" value="SH3"/>
    <property type="match status" value="1"/>
</dbReference>
<dbReference type="Pfam" id="PF07653">
    <property type="entry name" value="SH3_2"/>
    <property type="match status" value="1"/>
</dbReference>
<accession>D6TUP1</accession>
<organism evidence="3 4">
    <name type="scientific">Ktedonobacter racemifer DSM 44963</name>
    <dbReference type="NCBI Taxonomy" id="485913"/>
    <lineage>
        <taxon>Bacteria</taxon>
        <taxon>Bacillati</taxon>
        <taxon>Chloroflexota</taxon>
        <taxon>Ktedonobacteria</taxon>
        <taxon>Ktedonobacterales</taxon>
        <taxon>Ktedonobacteraceae</taxon>
        <taxon>Ktedonobacter</taxon>
    </lineage>
</organism>
<dbReference type="InParanoid" id="D6TUP1"/>
<dbReference type="Gene3D" id="2.30.30.40">
    <property type="entry name" value="SH3 Domains"/>
    <property type="match status" value="1"/>
</dbReference>
<reference evidence="3 4" key="1">
    <citation type="journal article" date="2011" name="Stand. Genomic Sci.">
        <title>Non-contiguous finished genome sequence and contextual data of the filamentous soil bacterium Ktedonobacter racemifer type strain (SOSP1-21).</title>
        <authorList>
            <person name="Chang Y.J."/>
            <person name="Land M."/>
            <person name="Hauser L."/>
            <person name="Chertkov O."/>
            <person name="Del Rio T.G."/>
            <person name="Nolan M."/>
            <person name="Copeland A."/>
            <person name="Tice H."/>
            <person name="Cheng J.F."/>
            <person name="Lucas S."/>
            <person name="Han C."/>
            <person name="Goodwin L."/>
            <person name="Pitluck S."/>
            <person name="Ivanova N."/>
            <person name="Ovchinikova G."/>
            <person name="Pati A."/>
            <person name="Chen A."/>
            <person name="Palaniappan K."/>
            <person name="Mavromatis K."/>
            <person name="Liolios K."/>
            <person name="Brettin T."/>
            <person name="Fiebig A."/>
            <person name="Rohde M."/>
            <person name="Abt B."/>
            <person name="Goker M."/>
            <person name="Detter J.C."/>
            <person name="Woyke T."/>
            <person name="Bristow J."/>
            <person name="Eisen J.A."/>
            <person name="Markowitz V."/>
            <person name="Hugenholtz P."/>
            <person name="Kyrpides N.C."/>
            <person name="Klenk H.P."/>
            <person name="Lapidus A."/>
        </authorList>
    </citation>
    <scope>NUCLEOTIDE SEQUENCE [LARGE SCALE GENOMIC DNA]</scope>
    <source>
        <strain evidence="4">DSM 44963</strain>
    </source>
</reference>
<dbReference type="OrthoDB" id="9805228at2"/>
<evidence type="ECO:0000259" key="2">
    <source>
        <dbReference type="PROSITE" id="PS50002"/>
    </source>
</evidence>
<dbReference type="InterPro" id="IPR014593">
    <property type="entry name" value="UCP034961_SH3_2"/>
</dbReference>
<dbReference type="RefSeq" id="WP_007915348.1">
    <property type="nucleotide sequence ID" value="NZ_ADVG01000003.1"/>
</dbReference>
<proteinExistence type="predicted"/>
<dbReference type="InterPro" id="IPR036028">
    <property type="entry name" value="SH3-like_dom_sf"/>
</dbReference>
<dbReference type="EMBL" id="ADVG01000003">
    <property type="protein sequence ID" value="EFH84109.1"/>
    <property type="molecule type" value="Genomic_DNA"/>
</dbReference>
<dbReference type="eggNOG" id="ENOG503302Y">
    <property type="taxonomic scope" value="Bacteria"/>
</dbReference>
<dbReference type="AlphaFoldDB" id="D6TUP1"/>
<dbReference type="SUPFAM" id="SSF50044">
    <property type="entry name" value="SH3-domain"/>
    <property type="match status" value="1"/>
</dbReference>